<dbReference type="Gene3D" id="1.20.58.300">
    <property type="entry name" value="FlgN-like"/>
    <property type="match status" value="1"/>
</dbReference>
<protein>
    <submittedName>
        <fullName evidence="1">Uncharacterized protein</fullName>
    </submittedName>
</protein>
<accession>A0A968GF55</accession>
<dbReference type="EMBL" id="JAATLM010000001">
    <property type="protein sequence ID" value="NIZ68701.1"/>
    <property type="molecule type" value="Genomic_DNA"/>
</dbReference>
<dbReference type="RefSeq" id="WP_167694802.1">
    <property type="nucleotide sequence ID" value="NZ_CP118181.1"/>
</dbReference>
<dbReference type="AlphaFoldDB" id="A0A968GF55"/>
<organism evidence="1 2">
    <name type="scientific">Entomospira culicis</name>
    <dbReference type="NCBI Taxonomy" id="2719989"/>
    <lineage>
        <taxon>Bacteria</taxon>
        <taxon>Pseudomonadati</taxon>
        <taxon>Spirochaetota</taxon>
        <taxon>Spirochaetia</taxon>
        <taxon>Spirochaetales</taxon>
        <taxon>Spirochaetaceae</taxon>
        <taxon>Entomospira</taxon>
    </lineage>
</organism>
<sequence length="168" mass="19572">MQTIDTIIALKATIDRELSLIKEFNAGYDALRMAVQGKKWPVLQNILKESTRLAQDVSSVEEKRDELCQSLYLAYTLPNDRSFFELVAFFPEDMRERMKSSYLQLRAEVYKMKCRLKSLEAYSRVRMQLVDEVINKSQVTQQNNAAPYKRTGKRALQDPDSFLFDSIK</sequence>
<name>A0A968GF55_9SPIO</name>
<proteinExistence type="predicted"/>
<dbReference type="Proteomes" id="UP000778951">
    <property type="component" value="Unassembled WGS sequence"/>
</dbReference>
<gene>
    <name evidence="1" type="ORF">HCT48_00490</name>
</gene>
<evidence type="ECO:0000313" key="2">
    <source>
        <dbReference type="Proteomes" id="UP000778951"/>
    </source>
</evidence>
<evidence type="ECO:0000313" key="1">
    <source>
        <dbReference type="EMBL" id="NIZ68701.1"/>
    </source>
</evidence>
<reference evidence="1" key="1">
    <citation type="submission" date="2020-03" db="EMBL/GenBank/DDBJ databases">
        <title>Spirochaetal bacteria isolated from arthropods constitute a novel genus Entomospira genus novum within the order Spirochaetales.</title>
        <authorList>
            <person name="Grana-Miraglia L."/>
            <person name="Sikutova S."/>
            <person name="Fingerle V."/>
            <person name="Sing A."/>
            <person name="Castillo-Ramirez S."/>
            <person name="Margos G."/>
            <person name="Rudolf I."/>
        </authorList>
    </citation>
    <scope>NUCLEOTIDE SEQUENCE</scope>
    <source>
        <strain evidence="1">BR149</strain>
    </source>
</reference>
<keyword evidence="2" id="KW-1185">Reference proteome</keyword>
<comment type="caution">
    <text evidence="1">The sequence shown here is derived from an EMBL/GenBank/DDBJ whole genome shotgun (WGS) entry which is preliminary data.</text>
</comment>